<dbReference type="GO" id="GO:0046872">
    <property type="term" value="F:metal ion binding"/>
    <property type="evidence" value="ECO:0007669"/>
    <property type="project" value="UniProtKB-KW"/>
</dbReference>
<gene>
    <name evidence="11" type="ORF">BST63_27770</name>
    <name evidence="10" type="ORF">BSZ18_01540</name>
</gene>
<keyword evidence="4" id="KW-0378">Hydrolase</keyword>
<comment type="similarity">
    <text evidence="1">Belongs to the isochorismatase family.</text>
</comment>
<dbReference type="Pfam" id="PF00857">
    <property type="entry name" value="Isochorismatase"/>
    <property type="match status" value="1"/>
</dbReference>
<evidence type="ECO:0000256" key="7">
    <source>
        <dbReference type="ARBA" id="ARBA00043224"/>
    </source>
</evidence>
<dbReference type="AlphaFoldDB" id="A0A1X3ES50"/>
<dbReference type="PANTHER" id="PTHR11080:SF2">
    <property type="entry name" value="LD05707P"/>
    <property type="match status" value="1"/>
</dbReference>
<dbReference type="EMBL" id="NAFK01000173">
    <property type="protein sequence ID" value="OSJ23582.1"/>
    <property type="molecule type" value="Genomic_DNA"/>
</dbReference>
<evidence type="ECO:0000256" key="4">
    <source>
        <dbReference type="ARBA" id="ARBA00022801"/>
    </source>
</evidence>
<accession>A0A1X3ES50</accession>
<dbReference type="InterPro" id="IPR052347">
    <property type="entry name" value="Isochorismatase_Nicotinamidase"/>
</dbReference>
<dbReference type="CDD" id="cd01011">
    <property type="entry name" value="nicotinamidase"/>
    <property type="match status" value="1"/>
</dbReference>
<dbReference type="Proteomes" id="UP000193553">
    <property type="component" value="Unassembled WGS sequence"/>
</dbReference>
<keyword evidence="3" id="KW-0479">Metal-binding</keyword>
<dbReference type="PANTHER" id="PTHR11080">
    <property type="entry name" value="PYRAZINAMIDASE/NICOTINAMIDASE"/>
    <property type="match status" value="1"/>
</dbReference>
<dbReference type="GO" id="GO:0019363">
    <property type="term" value="P:pyridine nucleotide biosynthetic process"/>
    <property type="evidence" value="ECO:0007669"/>
    <property type="project" value="UniProtKB-KW"/>
</dbReference>
<reference evidence="12 13" key="1">
    <citation type="submission" date="2017-03" db="EMBL/GenBank/DDBJ databases">
        <title>Whole genome sequences of fourteen strains of Bradyrhizobium canariense and one strain of Bradyrhizobium japonicum isolated from Lupinus (Papilionoideae: Genisteae) species in Algeria.</title>
        <authorList>
            <person name="Crovadore J."/>
            <person name="Chekireb D."/>
            <person name="Brachmann A."/>
            <person name="Chablais R."/>
            <person name="Cochard B."/>
            <person name="Lefort F."/>
        </authorList>
    </citation>
    <scope>NUCLEOTIDE SEQUENCE [LARGE SCALE GENOMIC DNA]</scope>
    <source>
        <strain evidence="10 12">UBMA195</strain>
        <strain evidence="11 13">UBMAN05</strain>
    </source>
</reference>
<evidence type="ECO:0000313" key="11">
    <source>
        <dbReference type="EMBL" id="OSJ23582.1"/>
    </source>
</evidence>
<dbReference type="EC" id="3.5.1.19" evidence="6"/>
<comment type="pathway">
    <text evidence="5">Cofactor biosynthesis; nicotinate biosynthesis; nicotinate from nicotinamide: step 1/1.</text>
</comment>
<dbReference type="EMBL" id="NAFI01000123">
    <property type="protein sequence ID" value="OSJ18826.1"/>
    <property type="molecule type" value="Genomic_DNA"/>
</dbReference>
<feature type="domain" description="Isochorismatase-like" evidence="9">
    <location>
        <begin position="12"/>
        <end position="196"/>
    </location>
</feature>
<organism evidence="10 12">
    <name type="scientific">Bradyrhizobium canariense</name>
    <dbReference type="NCBI Taxonomy" id="255045"/>
    <lineage>
        <taxon>Bacteria</taxon>
        <taxon>Pseudomonadati</taxon>
        <taxon>Pseudomonadota</taxon>
        <taxon>Alphaproteobacteria</taxon>
        <taxon>Hyphomicrobiales</taxon>
        <taxon>Nitrobacteraceae</taxon>
        <taxon>Bradyrhizobium</taxon>
    </lineage>
</organism>
<comment type="caution">
    <text evidence="10">The sequence shown here is derived from an EMBL/GenBank/DDBJ whole genome shotgun (WGS) entry which is preliminary data.</text>
</comment>
<keyword evidence="2" id="KW-0662">Pyridine nucleotide biosynthesis</keyword>
<evidence type="ECO:0000256" key="8">
    <source>
        <dbReference type="ARBA" id="ARBA00072277"/>
    </source>
</evidence>
<dbReference type="RefSeq" id="WP_085353076.1">
    <property type="nucleotide sequence ID" value="NZ_NAEX01000188.1"/>
</dbReference>
<evidence type="ECO:0000259" key="9">
    <source>
        <dbReference type="Pfam" id="PF00857"/>
    </source>
</evidence>
<dbReference type="GO" id="GO:0008936">
    <property type="term" value="F:nicotinamidase activity"/>
    <property type="evidence" value="ECO:0007669"/>
    <property type="project" value="UniProtKB-EC"/>
</dbReference>
<evidence type="ECO:0000313" key="10">
    <source>
        <dbReference type="EMBL" id="OSJ18826.1"/>
    </source>
</evidence>
<keyword evidence="13" id="KW-1185">Reference proteome</keyword>
<evidence type="ECO:0000256" key="2">
    <source>
        <dbReference type="ARBA" id="ARBA00022642"/>
    </source>
</evidence>
<dbReference type="NCBIfam" id="NF008623">
    <property type="entry name" value="PRK11609.1"/>
    <property type="match status" value="1"/>
</dbReference>
<dbReference type="OrthoDB" id="9791276at2"/>
<dbReference type="Gene3D" id="3.40.50.850">
    <property type="entry name" value="Isochorismatase-like"/>
    <property type="match status" value="1"/>
</dbReference>
<name>A0A1X3ES50_9BRAD</name>
<evidence type="ECO:0000313" key="13">
    <source>
        <dbReference type="Proteomes" id="UP000193884"/>
    </source>
</evidence>
<evidence type="ECO:0000256" key="1">
    <source>
        <dbReference type="ARBA" id="ARBA00006336"/>
    </source>
</evidence>
<evidence type="ECO:0000313" key="12">
    <source>
        <dbReference type="Proteomes" id="UP000193553"/>
    </source>
</evidence>
<evidence type="ECO:0000256" key="6">
    <source>
        <dbReference type="ARBA" id="ARBA00039017"/>
    </source>
</evidence>
<dbReference type="InterPro" id="IPR036380">
    <property type="entry name" value="Isochorismatase-like_sf"/>
</dbReference>
<dbReference type="InterPro" id="IPR000868">
    <property type="entry name" value="Isochorismatase-like_dom"/>
</dbReference>
<dbReference type="SUPFAM" id="SSF52499">
    <property type="entry name" value="Isochorismatase-like hydrolases"/>
    <property type="match status" value="1"/>
</dbReference>
<proteinExistence type="inferred from homology"/>
<evidence type="ECO:0000256" key="3">
    <source>
        <dbReference type="ARBA" id="ARBA00022723"/>
    </source>
</evidence>
<dbReference type="Proteomes" id="UP000193884">
    <property type="component" value="Unassembled WGS sequence"/>
</dbReference>
<evidence type="ECO:0000256" key="5">
    <source>
        <dbReference type="ARBA" id="ARBA00037900"/>
    </source>
</evidence>
<protein>
    <recommendedName>
        <fullName evidence="8">Nicotinamidase</fullName>
        <ecNumber evidence="6">3.5.1.19</ecNumber>
    </recommendedName>
    <alternativeName>
        <fullName evidence="7">Nicotinamide deamidase</fullName>
    </alternativeName>
</protein>
<sequence>MDLAMKISDRDVLLVIDVQNDFCTGGALAVPGGEKVVPAINRIAQKFANVVLTQDWHPRDHVSFAPNHAGKQPFQTIVLDYGVQVLWPSHCVQGTAGAEFHRDLDVTRANLVVRKGFRRGIDSYSALFENDRTTPTGLLGYLRERELNTVFVAGLAFDFCVRFSADDAGKAGFEVAVIEDACRGIDLDGSVAATHQSFRERGISLVSFEAFL</sequence>
<dbReference type="FunFam" id="3.40.50.850:FF:000006">
    <property type="entry name" value="Bifunctional pyrazinamidase/nicotinamidase"/>
    <property type="match status" value="1"/>
</dbReference>